<gene>
    <name evidence="2" type="ORF">DY218_06095</name>
</gene>
<keyword evidence="2" id="KW-0560">Oxidoreductase</keyword>
<dbReference type="Gene3D" id="3.50.50.60">
    <property type="entry name" value="FAD/NAD(P)-binding domain"/>
    <property type="match status" value="1"/>
</dbReference>
<dbReference type="PANTHER" id="PTHR43422:SF3">
    <property type="entry name" value="THIAMINE THIAZOLE SYNTHASE"/>
    <property type="match status" value="1"/>
</dbReference>
<dbReference type="Pfam" id="PF01494">
    <property type="entry name" value="FAD_binding_3"/>
    <property type="match status" value="1"/>
</dbReference>
<evidence type="ECO:0000313" key="2">
    <source>
        <dbReference type="EMBL" id="RFU87530.1"/>
    </source>
</evidence>
<keyword evidence="3" id="KW-1185">Reference proteome</keyword>
<dbReference type="EMBL" id="QUAK01000027">
    <property type="protein sequence ID" value="RFU87530.1"/>
    <property type="molecule type" value="Genomic_DNA"/>
</dbReference>
<evidence type="ECO:0000313" key="3">
    <source>
        <dbReference type="Proteomes" id="UP000263094"/>
    </source>
</evidence>
<organism evidence="2 3">
    <name type="scientific">Streptomyces triticagri</name>
    <dbReference type="NCBI Taxonomy" id="2293568"/>
    <lineage>
        <taxon>Bacteria</taxon>
        <taxon>Bacillati</taxon>
        <taxon>Actinomycetota</taxon>
        <taxon>Actinomycetes</taxon>
        <taxon>Kitasatosporales</taxon>
        <taxon>Streptomycetaceae</taxon>
        <taxon>Streptomyces</taxon>
    </lineage>
</organism>
<proteinExistence type="predicted"/>
<protein>
    <submittedName>
        <fullName evidence="2">Monooxygenase</fullName>
    </submittedName>
</protein>
<dbReference type="Proteomes" id="UP000263094">
    <property type="component" value="Unassembled WGS sequence"/>
</dbReference>
<sequence length="470" mass="50560">MVSEVGGGVQSRERHAVVVGGSIAGLLAARVLADHAERVTVVERDRPSEADSRRSGAPQSRHTHVLLEGGQSALEAVLPGFMAELRAAGAPRVGMPEHMVQWQNGGWYRRTAATTHLHTGTRAQLERLVRQRVLEHSAIDAVQGTEVVGLVGDADRVRGVQLRGRDEGPRAEPRTLRADLVVDATGRGTKAGRWLTGIGAEPPHEEIIDSGLAYATRVYRDTESRLGTTALGYYMVPNPRQTLGAVVLPIEDGTYLATLSGLRGDEPPTDGEDFEAYAKRLPHPIVYDWMRASEPLSPVVGFRRTANVRRRYDLPGRRPAGFLATGDALCTFNPIYGQGMTVAAQNAVALREALTDPRRTPGTRRVQRALLDSSRLAWDISAGADKQMPGVWGNALGTPAAARPAGWYLARVQQRAGTDPVIGRAFRAVLGLNAPVTALFAPEVARRVLFTPVRPGADRPPLESEAAGGS</sequence>
<dbReference type="AlphaFoldDB" id="A0A372MAB2"/>
<keyword evidence="2" id="KW-0503">Monooxygenase</keyword>
<reference evidence="2 3" key="1">
    <citation type="submission" date="2018-08" db="EMBL/GenBank/DDBJ databases">
        <title>Isolation, diversity and antifungal activity of Actinobacteria from wheat.</title>
        <authorList>
            <person name="Han C."/>
        </authorList>
    </citation>
    <scope>NUCLEOTIDE SEQUENCE [LARGE SCALE GENOMIC DNA]</scope>
    <source>
        <strain evidence="2 3">NEAU-YY421</strain>
    </source>
</reference>
<feature type="domain" description="FAD-binding" evidence="1">
    <location>
        <begin position="16"/>
        <end position="357"/>
    </location>
</feature>
<name>A0A372MAB2_9ACTN</name>
<accession>A0A372MAB2</accession>
<dbReference type="PANTHER" id="PTHR43422">
    <property type="entry name" value="THIAMINE THIAZOLE SYNTHASE"/>
    <property type="match status" value="1"/>
</dbReference>
<dbReference type="GO" id="GO:0071949">
    <property type="term" value="F:FAD binding"/>
    <property type="evidence" value="ECO:0007669"/>
    <property type="project" value="InterPro"/>
</dbReference>
<dbReference type="SUPFAM" id="SSF51905">
    <property type="entry name" value="FAD/NAD(P)-binding domain"/>
    <property type="match status" value="1"/>
</dbReference>
<dbReference type="InterPro" id="IPR036188">
    <property type="entry name" value="FAD/NAD-bd_sf"/>
</dbReference>
<comment type="caution">
    <text evidence="2">The sequence shown here is derived from an EMBL/GenBank/DDBJ whole genome shotgun (WGS) entry which is preliminary data.</text>
</comment>
<evidence type="ECO:0000259" key="1">
    <source>
        <dbReference type="Pfam" id="PF01494"/>
    </source>
</evidence>
<dbReference type="OrthoDB" id="9790035at2"/>
<dbReference type="GO" id="GO:0004497">
    <property type="term" value="F:monooxygenase activity"/>
    <property type="evidence" value="ECO:0007669"/>
    <property type="project" value="UniProtKB-KW"/>
</dbReference>
<dbReference type="InterPro" id="IPR002938">
    <property type="entry name" value="FAD-bd"/>
</dbReference>
<dbReference type="RefSeq" id="WP_128554942.1">
    <property type="nucleotide sequence ID" value="NZ_QUAK01000027.1"/>
</dbReference>